<evidence type="ECO:0000313" key="1">
    <source>
        <dbReference type="EMBL" id="CDL79796.1"/>
    </source>
</evidence>
<organism evidence="1 2">
    <name type="scientific">Xenorhabdus cabanillasii JM26</name>
    <dbReference type="NCBI Taxonomy" id="1427517"/>
    <lineage>
        <taxon>Bacteria</taxon>
        <taxon>Pseudomonadati</taxon>
        <taxon>Pseudomonadota</taxon>
        <taxon>Gammaproteobacteria</taxon>
        <taxon>Enterobacterales</taxon>
        <taxon>Morganellaceae</taxon>
        <taxon>Xenorhabdus</taxon>
    </lineage>
</organism>
<dbReference type="Proteomes" id="UP000019197">
    <property type="component" value="Unassembled WGS sequence"/>
</dbReference>
<accession>W1IQ86</accession>
<proteinExistence type="predicted"/>
<reference evidence="1 2" key="1">
    <citation type="submission" date="2013-11" db="EMBL/GenBank/DDBJ databases">
        <title>Draft genome sequence and annotation of the entomopathogenic bacterium, Xenorhabdus cabanillasi strain JM26.</title>
        <authorList>
            <person name="Gualtieri M."/>
            <person name="Ogier J.C."/>
            <person name="Pages S."/>
            <person name="Givaudan A."/>
            <person name="Gaudriault S."/>
        </authorList>
    </citation>
    <scope>NUCLEOTIDE SEQUENCE [LARGE SCALE GENOMIC DNA]</scope>
    <source>
        <strain evidence="1 2">JM26</strain>
    </source>
</reference>
<comment type="caution">
    <text evidence="1">The sequence shown here is derived from an EMBL/GenBank/DDBJ whole genome shotgun (WGS) entry which is preliminary data.</text>
</comment>
<protein>
    <submittedName>
        <fullName evidence="1">Uncharacterized protein</fullName>
    </submittedName>
</protein>
<name>W1IQ86_9GAMM</name>
<evidence type="ECO:0000313" key="2">
    <source>
        <dbReference type="Proteomes" id="UP000019197"/>
    </source>
</evidence>
<sequence length="60" mass="6917">MPISKPDSGLTTSYLYNDITENETISLYVLFITTTIRHNILSNWDMKKSTFNYLIIVSAQ</sequence>
<dbReference type="AlphaFoldDB" id="W1IQ86"/>
<dbReference type="EMBL" id="CBXE010000028">
    <property type="protein sequence ID" value="CDL79796.1"/>
    <property type="molecule type" value="Genomic_DNA"/>
</dbReference>
<gene>
    <name evidence="1" type="ORF">XCR1_1230037</name>
</gene>